<dbReference type="InterPro" id="IPR039528">
    <property type="entry name" value="DPM1-like"/>
</dbReference>
<dbReference type="Proteomes" id="UP000823749">
    <property type="component" value="Chromosome 6"/>
</dbReference>
<keyword evidence="2" id="KW-0808">Transferase</keyword>
<gene>
    <name evidence="3" type="ORF">RHGRI_015778</name>
</gene>
<name>A0AAV6JRW4_9ERIC</name>
<keyword evidence="4" id="KW-1185">Reference proteome</keyword>
<evidence type="ECO:0000256" key="1">
    <source>
        <dbReference type="ARBA" id="ARBA00022676"/>
    </source>
</evidence>
<dbReference type="AlphaFoldDB" id="A0AAV6JRW4"/>
<evidence type="ECO:0000256" key="2">
    <source>
        <dbReference type="ARBA" id="ARBA00022679"/>
    </source>
</evidence>
<sequence>MYIISSICNENDELVLDAVLISGTPYVHGLKHVSGNFVVIMDADLSHYLTCTMQCCSSLTIMLRISKMQPIQVQIKGHVNDVTKYVLFPQPKYLPSLMETGGSIVTETSYVKGGGLHGWNLKRKLTRRGGNVLALTLLWPALSDLNGSFRFTELHKKSVLEDAISTCVS</sequence>
<organism evidence="3 4">
    <name type="scientific">Rhododendron griersonianum</name>
    <dbReference type="NCBI Taxonomy" id="479676"/>
    <lineage>
        <taxon>Eukaryota</taxon>
        <taxon>Viridiplantae</taxon>
        <taxon>Streptophyta</taxon>
        <taxon>Embryophyta</taxon>
        <taxon>Tracheophyta</taxon>
        <taxon>Spermatophyta</taxon>
        <taxon>Magnoliopsida</taxon>
        <taxon>eudicotyledons</taxon>
        <taxon>Gunneridae</taxon>
        <taxon>Pentapetalae</taxon>
        <taxon>asterids</taxon>
        <taxon>Ericales</taxon>
        <taxon>Ericaceae</taxon>
        <taxon>Ericoideae</taxon>
        <taxon>Rhodoreae</taxon>
        <taxon>Rhododendron</taxon>
    </lineage>
</organism>
<evidence type="ECO:0000313" key="4">
    <source>
        <dbReference type="Proteomes" id="UP000823749"/>
    </source>
</evidence>
<dbReference type="EMBL" id="JACTNZ010000006">
    <property type="protein sequence ID" value="KAG5542777.1"/>
    <property type="molecule type" value="Genomic_DNA"/>
</dbReference>
<dbReference type="GO" id="GO:0004582">
    <property type="term" value="F:dolichyl-phosphate beta-D-mannosyltransferase activity"/>
    <property type="evidence" value="ECO:0007669"/>
    <property type="project" value="InterPro"/>
</dbReference>
<evidence type="ECO:0000313" key="3">
    <source>
        <dbReference type="EMBL" id="KAG5542777.1"/>
    </source>
</evidence>
<protein>
    <submittedName>
        <fullName evidence="3">Uncharacterized protein</fullName>
    </submittedName>
</protein>
<proteinExistence type="predicted"/>
<keyword evidence="1" id="KW-0328">Glycosyltransferase</keyword>
<dbReference type="GO" id="GO:0005789">
    <property type="term" value="C:endoplasmic reticulum membrane"/>
    <property type="evidence" value="ECO:0007669"/>
    <property type="project" value="TreeGrafter"/>
</dbReference>
<dbReference type="GO" id="GO:0006506">
    <property type="term" value="P:GPI anchor biosynthetic process"/>
    <property type="evidence" value="ECO:0007669"/>
    <property type="project" value="TreeGrafter"/>
</dbReference>
<comment type="caution">
    <text evidence="3">The sequence shown here is derived from an EMBL/GenBank/DDBJ whole genome shotgun (WGS) entry which is preliminary data.</text>
</comment>
<dbReference type="GO" id="GO:0006488">
    <property type="term" value="P:dolichol-linked oligosaccharide biosynthetic process"/>
    <property type="evidence" value="ECO:0007669"/>
    <property type="project" value="TreeGrafter"/>
</dbReference>
<dbReference type="PANTHER" id="PTHR43398">
    <property type="entry name" value="DOLICHOL-PHOSPHATE MANNOSYLTRANSFERASE SUBUNIT 1"/>
    <property type="match status" value="1"/>
</dbReference>
<reference evidence="3 4" key="1">
    <citation type="submission" date="2020-08" db="EMBL/GenBank/DDBJ databases">
        <title>Plant Genome Project.</title>
        <authorList>
            <person name="Zhang R.-G."/>
        </authorList>
    </citation>
    <scope>NUCLEOTIDE SEQUENCE [LARGE SCALE GENOMIC DNA]</scope>
    <source>
        <strain evidence="3">WSP0</strain>
        <tissue evidence="3">Leaf</tissue>
    </source>
</reference>
<dbReference type="PANTHER" id="PTHR43398:SF1">
    <property type="entry name" value="DOLICHOL-PHOSPHATE MANNOSYLTRANSFERASE SUBUNIT 1"/>
    <property type="match status" value="1"/>
</dbReference>
<dbReference type="GO" id="GO:0035269">
    <property type="term" value="P:protein O-linked glycosylation via mannose"/>
    <property type="evidence" value="ECO:0007669"/>
    <property type="project" value="TreeGrafter"/>
</dbReference>
<accession>A0AAV6JRW4</accession>